<keyword evidence="3" id="KW-1185">Reference proteome</keyword>
<gene>
    <name evidence="2" type="ORF">AB0C36_06120</name>
</gene>
<feature type="compositionally biased region" description="Basic and acidic residues" evidence="1">
    <location>
        <begin position="244"/>
        <end position="253"/>
    </location>
</feature>
<dbReference type="EMBL" id="JBEZFP010000010">
    <property type="protein sequence ID" value="MEU8133067.1"/>
    <property type="molecule type" value="Genomic_DNA"/>
</dbReference>
<protein>
    <submittedName>
        <fullName evidence="2">Uncharacterized protein</fullName>
    </submittedName>
</protein>
<proteinExistence type="predicted"/>
<organism evidence="2 3">
    <name type="scientific">Streptodolium elevatio</name>
    <dbReference type="NCBI Taxonomy" id="3157996"/>
    <lineage>
        <taxon>Bacteria</taxon>
        <taxon>Bacillati</taxon>
        <taxon>Actinomycetota</taxon>
        <taxon>Actinomycetes</taxon>
        <taxon>Kitasatosporales</taxon>
        <taxon>Streptomycetaceae</taxon>
        <taxon>Streptodolium</taxon>
    </lineage>
</organism>
<accession>A0ABV3DBD4</accession>
<evidence type="ECO:0000313" key="2">
    <source>
        <dbReference type="EMBL" id="MEU8133067.1"/>
    </source>
</evidence>
<evidence type="ECO:0000313" key="3">
    <source>
        <dbReference type="Proteomes" id="UP001551482"/>
    </source>
</evidence>
<sequence length="253" mass="27296">MTVPPFGVPTVTLARTREDGYQLLRMFVLASGAEESDGALDILPGPCGGEMDPRERAEGYYRVLVLGGFRALGDDQHGAFAGMHDFVRRNRFRVRRYRNPEAAAYRPDAVGQWELKGVVDDRDGFAFSVFTVRPQTHVAVWITSSCRRTPDRDEPEGPFTLPSLVPHVPSNAPVWAPRPWDAARLGDAAASSVLPVLPVPPAPPGSPRLPGLPGPPGRPGPPGPPGQPDARRAAPTLRAPDAGTIERIRDLLG</sequence>
<comment type="caution">
    <text evidence="2">The sequence shown here is derived from an EMBL/GenBank/DDBJ whole genome shotgun (WGS) entry which is preliminary data.</text>
</comment>
<dbReference type="Proteomes" id="UP001551482">
    <property type="component" value="Unassembled WGS sequence"/>
</dbReference>
<dbReference type="RefSeq" id="WP_358349927.1">
    <property type="nucleotide sequence ID" value="NZ_JBEZFP010000010.1"/>
</dbReference>
<reference evidence="2 3" key="1">
    <citation type="submission" date="2024-06" db="EMBL/GenBank/DDBJ databases">
        <title>The Natural Products Discovery Center: Release of the First 8490 Sequenced Strains for Exploring Actinobacteria Biosynthetic Diversity.</title>
        <authorList>
            <person name="Kalkreuter E."/>
            <person name="Kautsar S.A."/>
            <person name="Yang D."/>
            <person name="Bader C.D."/>
            <person name="Teijaro C.N."/>
            <person name="Fluegel L."/>
            <person name="Davis C.M."/>
            <person name="Simpson J.R."/>
            <person name="Lauterbach L."/>
            <person name="Steele A.D."/>
            <person name="Gui C."/>
            <person name="Meng S."/>
            <person name="Li G."/>
            <person name="Viehrig K."/>
            <person name="Ye F."/>
            <person name="Su P."/>
            <person name="Kiefer A.F."/>
            <person name="Nichols A."/>
            <person name="Cepeda A.J."/>
            <person name="Yan W."/>
            <person name="Fan B."/>
            <person name="Jiang Y."/>
            <person name="Adhikari A."/>
            <person name="Zheng C.-J."/>
            <person name="Schuster L."/>
            <person name="Cowan T.M."/>
            <person name="Smanski M.J."/>
            <person name="Chevrette M.G."/>
            <person name="De Carvalho L.P.S."/>
            <person name="Shen B."/>
        </authorList>
    </citation>
    <scope>NUCLEOTIDE SEQUENCE [LARGE SCALE GENOMIC DNA]</scope>
    <source>
        <strain evidence="2 3">NPDC048946</strain>
    </source>
</reference>
<feature type="compositionally biased region" description="Pro residues" evidence="1">
    <location>
        <begin position="197"/>
        <end position="227"/>
    </location>
</feature>
<feature type="region of interest" description="Disordered" evidence="1">
    <location>
        <begin position="196"/>
        <end position="253"/>
    </location>
</feature>
<name>A0ABV3DBD4_9ACTN</name>
<evidence type="ECO:0000256" key="1">
    <source>
        <dbReference type="SAM" id="MobiDB-lite"/>
    </source>
</evidence>